<sequence>MCEHVNPVVVKTRPAMKDSLPIDPKRARLRGFDGRISPNVAERFLARLFAFPYRKRTEKMAN</sequence>
<reference evidence="1 3" key="1">
    <citation type="journal article" date="2014" name="BMC Genomics">
        <title>Genome sequence of Anopheles sinensis provides insight into genetics basis of mosquito competence for malaria parasites.</title>
        <authorList>
            <person name="Zhou D."/>
            <person name="Zhang D."/>
            <person name="Ding G."/>
            <person name="Shi L."/>
            <person name="Hou Q."/>
            <person name="Ye Y."/>
            <person name="Xu Y."/>
            <person name="Zhou H."/>
            <person name="Xiong C."/>
            <person name="Li S."/>
            <person name="Yu J."/>
            <person name="Hong S."/>
            <person name="Yu X."/>
            <person name="Zou P."/>
            <person name="Chen C."/>
            <person name="Chang X."/>
            <person name="Wang W."/>
            <person name="Lv Y."/>
            <person name="Sun Y."/>
            <person name="Ma L."/>
            <person name="Shen B."/>
            <person name="Zhu C."/>
        </authorList>
    </citation>
    <scope>NUCLEOTIDE SEQUENCE [LARGE SCALE GENOMIC DNA]</scope>
</reference>
<dbReference type="EnsemblMetazoa" id="ASIC009359-RA">
    <property type="protein sequence ID" value="ASIC009359-PA"/>
    <property type="gene ID" value="ASIC009359"/>
</dbReference>
<dbReference type="EMBL" id="ATLV01017003">
    <property type="status" value="NOT_ANNOTATED_CDS"/>
    <property type="molecule type" value="Genomic_DNA"/>
</dbReference>
<keyword evidence="3" id="KW-1185">Reference proteome</keyword>
<proteinExistence type="predicted"/>
<accession>A0A084VUR7</accession>
<evidence type="ECO:0000313" key="1">
    <source>
        <dbReference type="EMBL" id="KFB41711.1"/>
    </source>
</evidence>
<evidence type="ECO:0000313" key="3">
    <source>
        <dbReference type="Proteomes" id="UP000030765"/>
    </source>
</evidence>
<gene>
    <name evidence="1" type="ORF">ZHAS_00009359</name>
</gene>
<evidence type="ECO:0000313" key="2">
    <source>
        <dbReference type="EnsemblMetazoa" id="ASIC009359-PA"/>
    </source>
</evidence>
<dbReference type="VEuPathDB" id="VectorBase:ASIC009359"/>
<organism evidence="1">
    <name type="scientific">Anopheles sinensis</name>
    <name type="common">Mosquito</name>
    <dbReference type="NCBI Taxonomy" id="74873"/>
    <lineage>
        <taxon>Eukaryota</taxon>
        <taxon>Metazoa</taxon>
        <taxon>Ecdysozoa</taxon>
        <taxon>Arthropoda</taxon>
        <taxon>Hexapoda</taxon>
        <taxon>Insecta</taxon>
        <taxon>Pterygota</taxon>
        <taxon>Neoptera</taxon>
        <taxon>Endopterygota</taxon>
        <taxon>Diptera</taxon>
        <taxon>Nematocera</taxon>
        <taxon>Culicoidea</taxon>
        <taxon>Culicidae</taxon>
        <taxon>Anophelinae</taxon>
        <taxon>Anopheles</taxon>
    </lineage>
</organism>
<dbReference type="AlphaFoldDB" id="A0A084VUR7"/>
<name>A0A084VUR7_ANOSI</name>
<dbReference type="EMBL" id="KE525142">
    <property type="protein sequence ID" value="KFB41711.1"/>
    <property type="molecule type" value="Genomic_DNA"/>
</dbReference>
<dbReference type="Proteomes" id="UP000030765">
    <property type="component" value="Unassembled WGS sequence"/>
</dbReference>
<protein>
    <submittedName>
        <fullName evidence="1 2">Uncharacterized protein</fullName>
    </submittedName>
</protein>
<reference evidence="2" key="2">
    <citation type="submission" date="2020-05" db="UniProtKB">
        <authorList>
            <consortium name="EnsemblMetazoa"/>
        </authorList>
    </citation>
    <scope>IDENTIFICATION</scope>
</reference>